<gene>
    <name evidence="10" type="ORF">FSB_LOCUS45603</name>
</gene>
<feature type="region of interest" description="Disordered" evidence="7">
    <location>
        <begin position="1135"/>
        <end position="1161"/>
    </location>
</feature>
<keyword evidence="2" id="KW-0479">Metal-binding</keyword>
<feature type="compositionally biased region" description="Polar residues" evidence="7">
    <location>
        <begin position="482"/>
        <end position="500"/>
    </location>
</feature>
<evidence type="ECO:0000256" key="6">
    <source>
        <dbReference type="PROSITE-ProRule" id="PRU00146"/>
    </source>
</evidence>
<feature type="domain" description="PHD-type" evidence="8">
    <location>
        <begin position="833"/>
        <end position="878"/>
    </location>
</feature>
<reference evidence="10" key="1">
    <citation type="submission" date="2018-02" db="EMBL/GenBank/DDBJ databases">
        <authorList>
            <person name="Cohen D.B."/>
            <person name="Kent A.D."/>
        </authorList>
    </citation>
    <scope>NUCLEOTIDE SEQUENCE</scope>
</reference>
<evidence type="ECO:0008006" key="11">
    <source>
        <dbReference type="Google" id="ProtNLM"/>
    </source>
</evidence>
<dbReference type="SMART" id="SM00184">
    <property type="entry name" value="RING"/>
    <property type="match status" value="2"/>
</dbReference>
<dbReference type="InterPro" id="IPR013083">
    <property type="entry name" value="Znf_RING/FYVE/PHD"/>
</dbReference>
<dbReference type="SUPFAM" id="SSF55729">
    <property type="entry name" value="Acyl-CoA N-acyltransferases (Nat)"/>
    <property type="match status" value="1"/>
</dbReference>
<keyword evidence="4" id="KW-0862">Zinc</keyword>
<dbReference type="GO" id="GO:0005634">
    <property type="term" value="C:nucleus"/>
    <property type="evidence" value="ECO:0007669"/>
    <property type="project" value="UniProtKB-SubCell"/>
</dbReference>
<accession>A0A2N9I1H6</accession>
<keyword evidence="5" id="KW-0539">Nucleus</keyword>
<evidence type="ECO:0000256" key="4">
    <source>
        <dbReference type="ARBA" id="ARBA00022833"/>
    </source>
</evidence>
<evidence type="ECO:0000259" key="9">
    <source>
        <dbReference type="PROSITE" id="PS51186"/>
    </source>
</evidence>
<dbReference type="PROSITE" id="PS50016">
    <property type="entry name" value="ZF_PHD_2"/>
    <property type="match status" value="1"/>
</dbReference>
<dbReference type="CDD" id="cd15532">
    <property type="entry name" value="PHD2_CHD_II"/>
    <property type="match status" value="1"/>
</dbReference>
<sequence>MFPRKEIEDLCDDGFEGSNDERNIFREVFFGNDTDQTSKRCLVTGVINFECESGKNIDTSLCSNSENSVVTSHSSSKDIHLENSYNVSEDCRETSAPGCSPHRFALVERNDADVSVKRMKFSIDELPNTSPGSGKILNSSVIPEEIVSGTLCRARDSVCETVTFHLVESSSQGVTSSCYLLKQHVKVDRPGIVDDQDVLKCRLPGLDGNDGKEVVVSKAIASPASQESFATRLLVSPSITAADGSGSPLLAEENPRLLESHKWDLSNISLKMDPMKDPRPLLQYCVIHLLEATGWSIEKRKRPSRNHMESVYITPKGKSLRDFPKVWRLCGELLFEDGYVFTQEDENKEWANFSQFYSDLCDTLRNIEKEMNHSETTSTLAHCWTLLDPFVTAVFIDRKVGSLRKGEVVKVKATQSFVIDKNKKSEAVLAMKNSVKRKFPRRQASAESELTEFGGIYHACGQQVAKHVGQKNNGAVEAVSPHQDSNANSPSSDKQGSEHNVGTPKEVAEDVSMNSLEEEDILLEGKVTNNVESHLRGSLVDHPDCDGLDHSQDLEAVQQFEHGEQGGGQCSEASKFKVVDKFSAADVILKRKIRRKSRKISEIKLSTLYKSDMQGRTSTDKADLPDIKAHGKQSELKEFQEYLCPNARSQGSHENSSSLSSCQHQIEKRCSRLKKVHRDHNGSKTGKNKSSRCQIDDDDLLVCFQEAWVVGGSTLRMESGILPGVRTVLSWLIDTGVISLNDVIQYRNPKDDAVIKDGLVTRDGMICKCCSKVLTISEFKIHAGFKLNRPCLNLFMESGKPFTLCHLQAWSAEYKTRKGRNQVVQVDPNDKNDDSCGLCGDGGELICCDNCPSTFHQACLSTQELPEGSWYCPNCTCRICGELVNDKEASSSSDALKCSQCEHKYHETCLKGKGIYEGAVSDTWLCSGSCQEVYSGLQSRVGLINHVAGGFSWMLLRCIHDDQKMPSAQRFALKAECNSRLAVALTIMEECFLSMVDPRTGIDMIPQVLYNWGSDFVRLNFHGFYSVVLEKDDVLISVASIRIHGTTLAEMPLIATCSQYRRQGMCRRLMTAIEEILVSVKVEKLVIAAIPNLVETWTEGFGFIPLEENEKKSLNKINLMVFPGTVLLKKPMYENQKADRHSGPGDKSPLRTEESTKVDTCSKGEPMAEFLQQSEGSSKPIIDLVKGKNLQEIEADGKMSIEDGDTGQVDTSSIEMNDSAKLIIHTGGEPMIESAQQSDGNSCANQVGAETEIRLVEGNNLEELKVGTETENESVQQSDGTCCTVEVGETEIGLVEGNNLLEFQVFAETEIESVQQSDGTCCTVEVGTETEIGLVEGNNLLEFQVFAETEIESVQQSDGTCCTVEVGAETEIGLVEGNNFLEFKVFVETEIESVQQSDGTCCTVEVGAESETRILDGNLQESEDGAKMEIIQSAEQSKNCSNNEGGAELDIRITEDKNGQVGENQESTLQDQFSKLSCEELVPTLGDSQPEMVASIESSGMYDDETQISLDEQLHEACELNEK</sequence>
<protein>
    <recommendedName>
        <fullName evidence="11">PHD-type domain-containing protein</fullName>
    </recommendedName>
</protein>
<organism evidence="10">
    <name type="scientific">Fagus sylvatica</name>
    <name type="common">Beechnut</name>
    <dbReference type="NCBI Taxonomy" id="28930"/>
    <lineage>
        <taxon>Eukaryota</taxon>
        <taxon>Viridiplantae</taxon>
        <taxon>Streptophyta</taxon>
        <taxon>Embryophyta</taxon>
        <taxon>Tracheophyta</taxon>
        <taxon>Spermatophyta</taxon>
        <taxon>Magnoliopsida</taxon>
        <taxon>eudicotyledons</taxon>
        <taxon>Gunneridae</taxon>
        <taxon>Pentapetalae</taxon>
        <taxon>rosids</taxon>
        <taxon>fabids</taxon>
        <taxon>Fagales</taxon>
        <taxon>Fagaceae</taxon>
        <taxon>Fagus</taxon>
    </lineage>
</organism>
<dbReference type="InterPro" id="IPR011011">
    <property type="entry name" value="Znf_FYVE_PHD"/>
</dbReference>
<dbReference type="InterPro" id="IPR000182">
    <property type="entry name" value="GNAT_dom"/>
</dbReference>
<feature type="domain" description="N-acetyltransferase" evidence="9">
    <location>
        <begin position="983"/>
        <end position="1133"/>
    </location>
</feature>
<feature type="region of interest" description="Disordered" evidence="7">
    <location>
        <begin position="478"/>
        <end position="505"/>
    </location>
</feature>
<proteinExistence type="predicted"/>
<keyword evidence="3 6" id="KW-0863">Zinc-finger</keyword>
<dbReference type="InterPro" id="IPR016181">
    <property type="entry name" value="Acyl_CoA_acyltransferase"/>
</dbReference>
<dbReference type="InterPro" id="IPR001965">
    <property type="entry name" value="Znf_PHD"/>
</dbReference>
<dbReference type="PANTHER" id="PTHR46508:SF2">
    <property type="entry name" value="INCREASED DNA METHYLATION 1"/>
    <property type="match status" value="1"/>
</dbReference>
<dbReference type="GO" id="GO:0008270">
    <property type="term" value="F:zinc ion binding"/>
    <property type="evidence" value="ECO:0007669"/>
    <property type="project" value="UniProtKB-KW"/>
</dbReference>
<comment type="subcellular location">
    <subcellularLocation>
        <location evidence="1">Nucleus</location>
    </subcellularLocation>
</comment>
<evidence type="ECO:0000259" key="8">
    <source>
        <dbReference type="PROSITE" id="PS50016"/>
    </source>
</evidence>
<evidence type="ECO:0000256" key="1">
    <source>
        <dbReference type="ARBA" id="ARBA00004123"/>
    </source>
</evidence>
<evidence type="ECO:0000256" key="5">
    <source>
        <dbReference type="ARBA" id="ARBA00023242"/>
    </source>
</evidence>
<evidence type="ECO:0000256" key="7">
    <source>
        <dbReference type="SAM" id="MobiDB-lite"/>
    </source>
</evidence>
<feature type="compositionally biased region" description="Basic and acidic residues" evidence="7">
    <location>
        <begin position="1136"/>
        <end position="1161"/>
    </location>
</feature>
<dbReference type="SMART" id="SM00249">
    <property type="entry name" value="PHD"/>
    <property type="match status" value="2"/>
</dbReference>
<dbReference type="Pfam" id="PF16135">
    <property type="entry name" value="TDBD"/>
    <property type="match status" value="1"/>
</dbReference>
<evidence type="ECO:0000313" key="10">
    <source>
        <dbReference type="EMBL" id="SPD17721.1"/>
    </source>
</evidence>
<dbReference type="GO" id="GO:0016747">
    <property type="term" value="F:acyltransferase activity, transferring groups other than amino-acyl groups"/>
    <property type="evidence" value="ECO:0007669"/>
    <property type="project" value="InterPro"/>
</dbReference>
<evidence type="ECO:0000256" key="2">
    <source>
        <dbReference type="ARBA" id="ARBA00022723"/>
    </source>
</evidence>
<dbReference type="SUPFAM" id="SSF57903">
    <property type="entry name" value="FYVE/PHD zinc finger"/>
    <property type="match status" value="1"/>
</dbReference>
<dbReference type="PANTHER" id="PTHR46508">
    <property type="entry name" value="PHD FINGER FAMILY PROTEIN"/>
    <property type="match status" value="1"/>
</dbReference>
<name>A0A2N9I1H6_FAGSY</name>
<dbReference type="InterPro" id="IPR056511">
    <property type="entry name" value="IDM1_C"/>
</dbReference>
<dbReference type="Gene3D" id="3.40.630.30">
    <property type="match status" value="1"/>
</dbReference>
<dbReference type="PROSITE" id="PS51186">
    <property type="entry name" value="GNAT"/>
    <property type="match status" value="1"/>
</dbReference>
<dbReference type="InterPro" id="IPR032308">
    <property type="entry name" value="TDBD"/>
</dbReference>
<dbReference type="EMBL" id="OIVN01004491">
    <property type="protein sequence ID" value="SPD17721.1"/>
    <property type="molecule type" value="Genomic_DNA"/>
</dbReference>
<dbReference type="Pfam" id="PF00628">
    <property type="entry name" value="PHD"/>
    <property type="match status" value="1"/>
</dbReference>
<dbReference type="Gene3D" id="3.30.40.10">
    <property type="entry name" value="Zinc/RING finger domain, C3HC4 (zinc finger)"/>
    <property type="match status" value="1"/>
</dbReference>
<dbReference type="InterPro" id="IPR001841">
    <property type="entry name" value="Znf_RING"/>
</dbReference>
<evidence type="ECO:0000256" key="3">
    <source>
        <dbReference type="ARBA" id="ARBA00022771"/>
    </source>
</evidence>
<dbReference type="CDD" id="cd04301">
    <property type="entry name" value="NAT_SF"/>
    <property type="match status" value="1"/>
</dbReference>
<dbReference type="InterPro" id="IPR019787">
    <property type="entry name" value="Znf_PHD-finger"/>
</dbReference>
<dbReference type="Pfam" id="PF23209">
    <property type="entry name" value="IDM1_C"/>
    <property type="match status" value="1"/>
</dbReference>